<evidence type="ECO:0000259" key="3">
    <source>
        <dbReference type="Pfam" id="PF01847"/>
    </source>
</evidence>
<feature type="compositionally biased region" description="Gly residues" evidence="2">
    <location>
        <begin position="284"/>
        <end position="295"/>
    </location>
</feature>
<evidence type="ECO:0000313" key="5">
    <source>
        <dbReference type="Proteomes" id="UP000236333"/>
    </source>
</evidence>
<dbReference type="InterPro" id="IPR036208">
    <property type="entry name" value="VHL_sf"/>
</dbReference>
<dbReference type="CDD" id="cd05468">
    <property type="entry name" value="pVHL"/>
    <property type="match status" value="1"/>
</dbReference>
<feature type="region of interest" description="Disordered" evidence="2">
    <location>
        <begin position="79"/>
        <end position="150"/>
    </location>
</feature>
<evidence type="ECO:0000256" key="2">
    <source>
        <dbReference type="SAM" id="MobiDB-lite"/>
    </source>
</evidence>
<dbReference type="SUPFAM" id="SSF49468">
    <property type="entry name" value="VHL"/>
    <property type="match status" value="1"/>
</dbReference>
<name>A0A2J8AB46_9CHLO</name>
<dbReference type="InterPro" id="IPR022772">
    <property type="entry name" value="VHL_tumour_suppress_b/a_dom"/>
</dbReference>
<dbReference type="InterPro" id="IPR024053">
    <property type="entry name" value="VHL_beta_dom"/>
</dbReference>
<dbReference type="OrthoDB" id="413400at2759"/>
<dbReference type="Proteomes" id="UP000236333">
    <property type="component" value="Unassembled WGS sequence"/>
</dbReference>
<evidence type="ECO:0000256" key="1">
    <source>
        <dbReference type="ARBA" id="ARBA00010057"/>
    </source>
</evidence>
<feature type="region of interest" description="Disordered" evidence="2">
    <location>
        <begin position="265"/>
        <end position="319"/>
    </location>
</feature>
<comment type="caution">
    <text evidence="4">The sequence shown here is derived from an EMBL/GenBank/DDBJ whole genome shotgun (WGS) entry which is preliminary data.</text>
</comment>
<gene>
    <name evidence="4" type="ORF">TSOC_003628</name>
</gene>
<organism evidence="4 5">
    <name type="scientific">Tetrabaena socialis</name>
    <dbReference type="NCBI Taxonomy" id="47790"/>
    <lineage>
        <taxon>Eukaryota</taxon>
        <taxon>Viridiplantae</taxon>
        <taxon>Chlorophyta</taxon>
        <taxon>core chlorophytes</taxon>
        <taxon>Chlorophyceae</taxon>
        <taxon>CS clade</taxon>
        <taxon>Chlamydomonadales</taxon>
        <taxon>Tetrabaenaceae</taxon>
        <taxon>Tetrabaena</taxon>
    </lineage>
</organism>
<sequence>MGHGMDRPVEALWVNYDGDEEPYTTIPPGHQWTVGTFESHPWRFRDARSGSLVREYVAEGGQRVLQLYDEGAGLYDGEGGGGGTASYGRRQAAGQQQEPAAVSSPPAQQGSGSGGVEATDEAAAVGRDEYDADTPSASAPERPGRAGGFDGLGNGPEQYTLASLLSVAVLSQEQQAVVVLGLTRFTHPLTLLVGVAEARGIVNAAGAAGAPGAGGGGGSRGRRPGLLATWANSLQVGEAAGVVHAPHAAVRPAAAHIVLTPTAADALEDPAPPPHHHEATARDGSGGVGADGRGGPPASLVMRGVREHPGPVHGSEPIEEVVDFMLQRSER</sequence>
<feature type="domain" description="von Hippel-Lindau disease tumour suppressor beta" evidence="3">
    <location>
        <begin position="7"/>
        <end position="50"/>
    </location>
</feature>
<dbReference type="Gene3D" id="2.60.40.780">
    <property type="entry name" value="von Hippel-Lindau disease tumour suppressor, beta domain"/>
    <property type="match status" value="1"/>
</dbReference>
<dbReference type="AlphaFoldDB" id="A0A2J8AB46"/>
<keyword evidence="5" id="KW-1185">Reference proteome</keyword>
<dbReference type="EMBL" id="PGGS01000080">
    <property type="protein sequence ID" value="PNH09727.1"/>
    <property type="molecule type" value="Genomic_DNA"/>
</dbReference>
<proteinExistence type="inferred from homology"/>
<protein>
    <submittedName>
        <fullName evidence="4">von Hippel-Lindau-like protein</fullName>
    </submittedName>
</protein>
<dbReference type="InterPro" id="IPR037140">
    <property type="entry name" value="VHL_beta_dom_sf"/>
</dbReference>
<evidence type="ECO:0000313" key="4">
    <source>
        <dbReference type="EMBL" id="PNH09727.1"/>
    </source>
</evidence>
<reference evidence="4 5" key="1">
    <citation type="journal article" date="2017" name="Mol. Biol. Evol.">
        <title>The 4-celled Tetrabaena socialis nuclear genome reveals the essential components for genetic control of cell number at the origin of multicellularity in the volvocine lineage.</title>
        <authorList>
            <person name="Featherston J."/>
            <person name="Arakaki Y."/>
            <person name="Hanschen E.R."/>
            <person name="Ferris P.J."/>
            <person name="Michod R.E."/>
            <person name="Olson B.J.S.C."/>
            <person name="Nozaki H."/>
            <person name="Durand P.M."/>
        </authorList>
    </citation>
    <scope>NUCLEOTIDE SEQUENCE [LARGE SCALE GENOMIC DNA]</scope>
    <source>
        <strain evidence="4 5">NIES-571</strain>
    </source>
</reference>
<dbReference type="Pfam" id="PF01847">
    <property type="entry name" value="VHL"/>
    <property type="match status" value="1"/>
</dbReference>
<accession>A0A2J8AB46</accession>
<comment type="similarity">
    <text evidence="1">Belongs to the VHL family.</text>
</comment>